<dbReference type="InterPro" id="IPR025657">
    <property type="entry name" value="RadC_JAB"/>
</dbReference>
<keyword evidence="1" id="KW-0645">Protease</keyword>
<sequence>MNPVNSLADEQLPTHTYSAPTSFSIKSWAEEDRPREKLLAKGRAALSDAELMAILLGSGTAKLSAVDVAKLILQAVENDLNALAKLSVKELMRHKGIGEAKAITIVAALELGRRRKEATASQRTVITCSTDIYNTIRPNLQDLPHEEFWVVLLNRANVVMRKQPVSTGGVAGTVADPKLIFKHALEQLASSIILVHNHPSGNRNPSAADIALTRKLKEAGQFLDLPILDHLIYTDLGYYSFADEGML</sequence>
<dbReference type="PANTHER" id="PTHR30471">
    <property type="entry name" value="DNA REPAIR PROTEIN RADC"/>
    <property type="match status" value="1"/>
</dbReference>
<dbReference type="PANTHER" id="PTHR30471:SF3">
    <property type="entry name" value="UPF0758 PROTEIN YEES-RELATED"/>
    <property type="match status" value="1"/>
</dbReference>
<evidence type="ECO:0000259" key="7">
    <source>
        <dbReference type="PROSITE" id="PS50249"/>
    </source>
</evidence>
<feature type="domain" description="MPN" evidence="7">
    <location>
        <begin position="125"/>
        <end position="247"/>
    </location>
</feature>
<dbReference type="Proteomes" id="UP000670527">
    <property type="component" value="Unassembled WGS sequence"/>
</dbReference>
<dbReference type="EMBL" id="JAGETX010000006">
    <property type="protein sequence ID" value="MBO3271525.1"/>
    <property type="molecule type" value="Genomic_DNA"/>
</dbReference>
<evidence type="ECO:0000256" key="6">
    <source>
        <dbReference type="RuleBase" id="RU003797"/>
    </source>
</evidence>
<gene>
    <name evidence="8" type="primary">radC</name>
    <name evidence="8" type="ORF">J4D97_12745</name>
</gene>
<evidence type="ECO:0000256" key="5">
    <source>
        <dbReference type="ARBA" id="ARBA00023049"/>
    </source>
</evidence>
<dbReference type="CDD" id="cd08071">
    <property type="entry name" value="MPN_DUF2466"/>
    <property type="match status" value="1"/>
</dbReference>
<proteinExistence type="inferred from homology"/>
<keyword evidence="3" id="KW-0378">Hydrolase</keyword>
<dbReference type="Gene3D" id="3.40.140.10">
    <property type="entry name" value="Cytidine Deaminase, domain 2"/>
    <property type="match status" value="1"/>
</dbReference>
<dbReference type="SUPFAM" id="SSF102712">
    <property type="entry name" value="JAB1/MPN domain"/>
    <property type="match status" value="1"/>
</dbReference>
<dbReference type="InterPro" id="IPR001405">
    <property type="entry name" value="UPF0758"/>
</dbReference>
<dbReference type="InterPro" id="IPR037518">
    <property type="entry name" value="MPN"/>
</dbReference>
<dbReference type="RefSeq" id="WP_208307898.1">
    <property type="nucleotide sequence ID" value="NZ_JAGETX010000006.1"/>
</dbReference>
<dbReference type="Pfam" id="PF04002">
    <property type="entry name" value="RadC"/>
    <property type="match status" value="1"/>
</dbReference>
<reference evidence="8 9" key="1">
    <citation type="submission" date="2021-03" db="EMBL/GenBank/DDBJ databases">
        <authorList>
            <person name="Kim M.K."/>
        </authorList>
    </citation>
    <scope>NUCLEOTIDE SEQUENCE [LARGE SCALE GENOMIC DNA]</scope>
    <source>
        <strain evidence="8 9">BT507</strain>
    </source>
</reference>
<keyword evidence="4" id="KW-0862">Zinc</keyword>
<organism evidence="8 9">
    <name type="scientific">Hymenobacter defluvii</name>
    <dbReference type="NCBI Taxonomy" id="2054411"/>
    <lineage>
        <taxon>Bacteria</taxon>
        <taxon>Pseudomonadati</taxon>
        <taxon>Bacteroidota</taxon>
        <taxon>Cytophagia</taxon>
        <taxon>Cytophagales</taxon>
        <taxon>Hymenobacteraceae</taxon>
        <taxon>Hymenobacter</taxon>
    </lineage>
</organism>
<evidence type="ECO:0000313" key="9">
    <source>
        <dbReference type="Proteomes" id="UP000670527"/>
    </source>
</evidence>
<dbReference type="InterPro" id="IPR010994">
    <property type="entry name" value="RuvA_2-like"/>
</dbReference>
<dbReference type="InterPro" id="IPR046778">
    <property type="entry name" value="UPF0758_N"/>
</dbReference>
<accession>A0ABS3TCY6</accession>
<dbReference type="InterPro" id="IPR020891">
    <property type="entry name" value="UPF0758_CS"/>
</dbReference>
<comment type="caution">
    <text evidence="8">The sequence shown here is derived from an EMBL/GenBank/DDBJ whole genome shotgun (WGS) entry which is preliminary data.</text>
</comment>
<keyword evidence="9" id="KW-1185">Reference proteome</keyword>
<evidence type="ECO:0000256" key="3">
    <source>
        <dbReference type="ARBA" id="ARBA00022801"/>
    </source>
</evidence>
<keyword evidence="5" id="KW-0482">Metalloprotease</keyword>
<keyword evidence="2" id="KW-0479">Metal-binding</keyword>
<dbReference type="PROSITE" id="PS50249">
    <property type="entry name" value="MPN"/>
    <property type="match status" value="1"/>
</dbReference>
<dbReference type="SUPFAM" id="SSF47781">
    <property type="entry name" value="RuvA domain 2-like"/>
    <property type="match status" value="1"/>
</dbReference>
<evidence type="ECO:0000256" key="2">
    <source>
        <dbReference type="ARBA" id="ARBA00022723"/>
    </source>
</evidence>
<evidence type="ECO:0000256" key="4">
    <source>
        <dbReference type="ARBA" id="ARBA00022833"/>
    </source>
</evidence>
<dbReference type="NCBIfam" id="NF000642">
    <property type="entry name" value="PRK00024.1"/>
    <property type="match status" value="1"/>
</dbReference>
<comment type="similarity">
    <text evidence="6">Belongs to the UPF0758 family.</text>
</comment>
<dbReference type="NCBIfam" id="TIGR00608">
    <property type="entry name" value="radc"/>
    <property type="match status" value="1"/>
</dbReference>
<protein>
    <submittedName>
        <fullName evidence="8">DNA repair protein RadC</fullName>
    </submittedName>
</protein>
<name>A0ABS3TCY6_9BACT</name>
<evidence type="ECO:0000256" key="1">
    <source>
        <dbReference type="ARBA" id="ARBA00022670"/>
    </source>
</evidence>
<evidence type="ECO:0000313" key="8">
    <source>
        <dbReference type="EMBL" id="MBO3271525.1"/>
    </source>
</evidence>
<dbReference type="Pfam" id="PF20582">
    <property type="entry name" value="UPF0758_N"/>
    <property type="match status" value="1"/>
</dbReference>
<dbReference type="PROSITE" id="PS01302">
    <property type="entry name" value="UPF0758"/>
    <property type="match status" value="1"/>
</dbReference>